<organism evidence="1 2">
    <name type="scientific">Irpex rosettiformis</name>
    <dbReference type="NCBI Taxonomy" id="378272"/>
    <lineage>
        <taxon>Eukaryota</taxon>
        <taxon>Fungi</taxon>
        <taxon>Dikarya</taxon>
        <taxon>Basidiomycota</taxon>
        <taxon>Agaricomycotina</taxon>
        <taxon>Agaricomycetes</taxon>
        <taxon>Polyporales</taxon>
        <taxon>Irpicaceae</taxon>
        <taxon>Irpex</taxon>
    </lineage>
</organism>
<proteinExistence type="predicted"/>
<gene>
    <name evidence="1" type="ORF">BDY19DRAFT_984970</name>
</gene>
<keyword evidence="2" id="KW-1185">Reference proteome</keyword>
<comment type="caution">
    <text evidence="1">The sequence shown here is derived from an EMBL/GenBank/DDBJ whole genome shotgun (WGS) entry which is preliminary data.</text>
</comment>
<accession>A0ACB8U567</accession>
<name>A0ACB8U567_9APHY</name>
<dbReference type="EMBL" id="MU274910">
    <property type="protein sequence ID" value="KAI0089488.1"/>
    <property type="molecule type" value="Genomic_DNA"/>
</dbReference>
<dbReference type="Proteomes" id="UP001055072">
    <property type="component" value="Unassembled WGS sequence"/>
</dbReference>
<protein>
    <submittedName>
        <fullName evidence="1">Uncharacterized protein</fullName>
    </submittedName>
</protein>
<evidence type="ECO:0000313" key="2">
    <source>
        <dbReference type="Proteomes" id="UP001055072"/>
    </source>
</evidence>
<evidence type="ECO:0000313" key="1">
    <source>
        <dbReference type="EMBL" id="KAI0089488.1"/>
    </source>
</evidence>
<sequence>MPYFVSLLCANLLQAVGVILNVKWVAIHAVEESPVCTVQGFVKQAGNVGTAVWSFFIAVCVFGLMFLRAPSSQLVNRCAFALGWFVVVFVVAIGPLAIQLSGRGVYFGPSGYWCWITDAYPAEQVFLEYFWEFLSAGLSLILYLGILLRVRGNLVRSDKGWHLRFVPSSERWQLAIKRDWMDSSMMGLAAVTYVLLLVPVAIARFIEFGGGKIPFGATIFTDTLFNLQGIANAILLFSTRRLIPDTAALIAPAPRKVVSMSSSEAVGITPFTLSAPQSDVSYTSRRSGRTASLTSIDSQTPLNNV</sequence>
<reference evidence="1" key="1">
    <citation type="journal article" date="2021" name="Environ. Microbiol.">
        <title>Gene family expansions and transcriptome signatures uncover fungal adaptations to wood decay.</title>
        <authorList>
            <person name="Hage H."/>
            <person name="Miyauchi S."/>
            <person name="Viragh M."/>
            <person name="Drula E."/>
            <person name="Min B."/>
            <person name="Chaduli D."/>
            <person name="Navarro D."/>
            <person name="Favel A."/>
            <person name="Norest M."/>
            <person name="Lesage-Meessen L."/>
            <person name="Balint B."/>
            <person name="Merenyi Z."/>
            <person name="de Eugenio L."/>
            <person name="Morin E."/>
            <person name="Martinez A.T."/>
            <person name="Baldrian P."/>
            <person name="Stursova M."/>
            <person name="Martinez M.J."/>
            <person name="Novotny C."/>
            <person name="Magnuson J.K."/>
            <person name="Spatafora J.W."/>
            <person name="Maurice S."/>
            <person name="Pangilinan J."/>
            <person name="Andreopoulos W."/>
            <person name="LaButti K."/>
            <person name="Hundley H."/>
            <person name="Na H."/>
            <person name="Kuo A."/>
            <person name="Barry K."/>
            <person name="Lipzen A."/>
            <person name="Henrissat B."/>
            <person name="Riley R."/>
            <person name="Ahrendt S."/>
            <person name="Nagy L.G."/>
            <person name="Grigoriev I.V."/>
            <person name="Martin F."/>
            <person name="Rosso M.N."/>
        </authorList>
    </citation>
    <scope>NUCLEOTIDE SEQUENCE</scope>
    <source>
        <strain evidence="1">CBS 384.51</strain>
    </source>
</reference>